<reference evidence="2" key="3">
    <citation type="submission" date="2025-09" db="UniProtKB">
        <authorList>
            <consortium name="Ensembl"/>
        </authorList>
    </citation>
    <scope>IDENTIFICATION</scope>
</reference>
<reference evidence="2 3" key="1">
    <citation type="journal article" date="2007" name="Nature">
        <title>Genome of the marsupial Monodelphis domestica reveals innovation in non-coding sequences.</title>
        <authorList>
            <person name="Mikkelsen T.S."/>
            <person name="Wakefield M.J."/>
            <person name="Aken B."/>
            <person name="Amemiya C.T."/>
            <person name="Chang J.L."/>
            <person name="Duke S."/>
            <person name="Garber M."/>
            <person name="Gentles A.J."/>
            <person name="Goodstadt L."/>
            <person name="Heger A."/>
            <person name="Jurka J."/>
            <person name="Kamal M."/>
            <person name="Mauceli E."/>
            <person name="Searle S.M."/>
            <person name="Sharpe T."/>
            <person name="Baker M.L."/>
            <person name="Batzer M.A."/>
            <person name="Benos P.V."/>
            <person name="Belov K."/>
            <person name="Clamp M."/>
            <person name="Cook A."/>
            <person name="Cuff J."/>
            <person name="Das R."/>
            <person name="Davidow L."/>
            <person name="Deakin J.E."/>
            <person name="Fazzari M.J."/>
            <person name="Glass J.L."/>
            <person name="Grabherr M."/>
            <person name="Greally J.M."/>
            <person name="Gu W."/>
            <person name="Hore T.A."/>
            <person name="Huttley G.A."/>
            <person name="Kleber M."/>
            <person name="Jirtle R.L."/>
            <person name="Koina E."/>
            <person name="Lee J.T."/>
            <person name="Mahony S."/>
            <person name="Marra M.A."/>
            <person name="Miller R.D."/>
            <person name="Nicholls R.D."/>
            <person name="Oda M."/>
            <person name="Papenfuss A.T."/>
            <person name="Parra Z.E."/>
            <person name="Pollock D.D."/>
            <person name="Ray D.A."/>
            <person name="Schein J.E."/>
            <person name="Speed T.P."/>
            <person name="Thompson K."/>
            <person name="VandeBerg J.L."/>
            <person name="Wade C.M."/>
            <person name="Walker J.A."/>
            <person name="Waters P.D."/>
            <person name="Webber C."/>
            <person name="Weidman J.R."/>
            <person name="Xie X."/>
            <person name="Zody M.C."/>
            <person name="Baldwin J."/>
            <person name="Abdouelleil A."/>
            <person name="Abdulkadir J."/>
            <person name="Abebe A."/>
            <person name="Abera B."/>
            <person name="Abreu J."/>
            <person name="Acer S.C."/>
            <person name="Aftuck L."/>
            <person name="Alexander A."/>
            <person name="An P."/>
            <person name="Anderson E."/>
            <person name="Anderson S."/>
            <person name="Arachi H."/>
            <person name="Azer M."/>
            <person name="Bachantsang P."/>
            <person name="Barry A."/>
            <person name="Bayul T."/>
            <person name="Berlin A."/>
            <person name="Bessette D."/>
            <person name="Bloom T."/>
            <person name="Bloom T."/>
            <person name="Boguslavskiy L."/>
            <person name="Bonnet C."/>
            <person name="Boukhgalter B."/>
            <person name="Bourzgui I."/>
            <person name="Brown A."/>
            <person name="Cahill P."/>
            <person name="Channer S."/>
            <person name="Cheshatsang Y."/>
            <person name="Chuda L."/>
            <person name="Citroen M."/>
            <person name="Collymore A."/>
            <person name="Cooke P."/>
            <person name="Costello M."/>
            <person name="D'Aco K."/>
            <person name="Daza R."/>
            <person name="De Haan G."/>
            <person name="DeGray S."/>
            <person name="DeMaso C."/>
            <person name="Dhargay N."/>
            <person name="Dooley K."/>
            <person name="Dooley E."/>
            <person name="Doricent M."/>
            <person name="Dorje P."/>
            <person name="Dorjee K."/>
            <person name="Dupes A."/>
            <person name="Elong R."/>
            <person name="Falk J."/>
            <person name="Farina A."/>
            <person name="Faro S."/>
            <person name="Ferguson D."/>
            <person name="Fisher S."/>
            <person name="Foley C.D."/>
            <person name="Franke A."/>
            <person name="Friedrich D."/>
            <person name="Gadbois L."/>
            <person name="Gearin G."/>
            <person name="Gearin C.R."/>
            <person name="Giannoukos G."/>
            <person name="Goode T."/>
            <person name="Graham J."/>
            <person name="Grandbois E."/>
            <person name="Grewal S."/>
            <person name="Gyaltsen K."/>
            <person name="Hafez N."/>
            <person name="Hagos B."/>
            <person name="Hall J."/>
            <person name="Henson C."/>
            <person name="Hollinger A."/>
            <person name="Honan T."/>
            <person name="Huard M.D."/>
            <person name="Hughes L."/>
            <person name="Hurhula B."/>
            <person name="Husby M.E."/>
            <person name="Kamat A."/>
            <person name="Kanga B."/>
            <person name="Kashin S."/>
            <person name="Khazanovich D."/>
            <person name="Kisner P."/>
            <person name="Lance K."/>
            <person name="Lara M."/>
            <person name="Lee W."/>
            <person name="Lennon N."/>
            <person name="Letendre F."/>
            <person name="LeVine R."/>
            <person name="Lipovsky A."/>
            <person name="Liu X."/>
            <person name="Liu J."/>
            <person name="Liu S."/>
            <person name="Lokyitsang T."/>
            <person name="Lokyitsang Y."/>
            <person name="Lubonja R."/>
            <person name="Lui A."/>
            <person name="MacDonald P."/>
            <person name="Magnisalis V."/>
            <person name="Maru K."/>
            <person name="Matthews C."/>
            <person name="McCusker W."/>
            <person name="McDonough S."/>
            <person name="Mehta T."/>
            <person name="Meldrim J."/>
            <person name="Meneus L."/>
            <person name="Mihai O."/>
            <person name="Mihalev A."/>
            <person name="Mihova T."/>
            <person name="Mittelman R."/>
            <person name="Mlenga V."/>
            <person name="Montmayeur A."/>
            <person name="Mulrain L."/>
            <person name="Navidi A."/>
            <person name="Naylor J."/>
            <person name="Negash T."/>
            <person name="Nguyen T."/>
            <person name="Nguyen N."/>
            <person name="Nicol R."/>
            <person name="Norbu C."/>
            <person name="Norbu N."/>
            <person name="Novod N."/>
            <person name="O'Neill B."/>
            <person name="Osman S."/>
            <person name="Markiewicz E."/>
            <person name="Oyono O.L."/>
            <person name="Patti C."/>
            <person name="Phunkhang P."/>
            <person name="Pierre F."/>
            <person name="Priest M."/>
            <person name="Raghuraman S."/>
            <person name="Rege F."/>
            <person name="Reyes R."/>
            <person name="Rise C."/>
            <person name="Rogov P."/>
            <person name="Ross K."/>
            <person name="Ryan E."/>
            <person name="Settipalli S."/>
            <person name="Shea T."/>
            <person name="Sherpa N."/>
            <person name="Shi L."/>
            <person name="Shih D."/>
            <person name="Sparrow T."/>
            <person name="Spaulding J."/>
            <person name="Stalker J."/>
            <person name="Stange-Thomann N."/>
            <person name="Stavropoulos S."/>
            <person name="Stone C."/>
            <person name="Strader C."/>
            <person name="Tesfaye S."/>
            <person name="Thomson T."/>
            <person name="Thoulutsang Y."/>
            <person name="Thoulutsang D."/>
            <person name="Topham K."/>
            <person name="Topping I."/>
            <person name="Tsamla T."/>
            <person name="Vassiliev H."/>
            <person name="Vo A."/>
            <person name="Wangchuk T."/>
            <person name="Wangdi T."/>
            <person name="Weiand M."/>
            <person name="Wilkinson J."/>
            <person name="Wilson A."/>
            <person name="Yadav S."/>
            <person name="Young G."/>
            <person name="Yu Q."/>
            <person name="Zembek L."/>
            <person name="Zhong D."/>
            <person name="Zimmer A."/>
            <person name="Zwirko Z."/>
            <person name="Jaffe D.B."/>
            <person name="Alvarez P."/>
            <person name="Brockman W."/>
            <person name="Butler J."/>
            <person name="Chin C."/>
            <person name="Gnerre S."/>
            <person name="MacCallum I."/>
            <person name="Graves J.A."/>
            <person name="Ponting C.P."/>
            <person name="Breen M."/>
            <person name="Samollow P.B."/>
            <person name="Lander E.S."/>
            <person name="Lindblad-Toh K."/>
        </authorList>
    </citation>
    <scope>NUCLEOTIDE SEQUENCE [LARGE SCALE GENOMIC DNA]</scope>
</reference>
<dbReference type="eggNOG" id="KOG1947">
    <property type="taxonomic scope" value="Eukaryota"/>
</dbReference>
<dbReference type="Pfam" id="PF00646">
    <property type="entry name" value="F-box"/>
    <property type="match status" value="1"/>
</dbReference>
<dbReference type="AlphaFoldDB" id="F6T4L2"/>
<dbReference type="Ensembl" id="ENSMODT00000035093.3">
    <property type="protein sequence ID" value="ENSMODP00000033515.3"/>
    <property type="gene ID" value="ENSMODG00000024180.3"/>
</dbReference>
<proteinExistence type="predicted"/>
<evidence type="ECO:0000313" key="2">
    <source>
        <dbReference type="Ensembl" id="ENSMODP00000033515.3"/>
    </source>
</evidence>
<organism evidence="2 3">
    <name type="scientific">Monodelphis domestica</name>
    <name type="common">Gray short-tailed opossum</name>
    <dbReference type="NCBI Taxonomy" id="13616"/>
    <lineage>
        <taxon>Eukaryota</taxon>
        <taxon>Metazoa</taxon>
        <taxon>Chordata</taxon>
        <taxon>Craniata</taxon>
        <taxon>Vertebrata</taxon>
        <taxon>Euteleostomi</taxon>
        <taxon>Mammalia</taxon>
        <taxon>Metatheria</taxon>
        <taxon>Didelphimorphia</taxon>
        <taxon>Didelphidae</taxon>
        <taxon>Monodelphis</taxon>
    </lineage>
</organism>
<dbReference type="Bgee" id="ENSMODG00000024180">
    <property type="expression patterns" value="Expressed in blood and 20 other cell types or tissues"/>
</dbReference>
<dbReference type="InterPro" id="IPR001810">
    <property type="entry name" value="F-box_dom"/>
</dbReference>
<protein>
    <recommendedName>
        <fullName evidence="1">F-box domain-containing protein</fullName>
    </recommendedName>
</protein>
<evidence type="ECO:0000259" key="1">
    <source>
        <dbReference type="Pfam" id="PF00646"/>
    </source>
</evidence>
<accession>F6T4L2</accession>
<keyword evidence="3" id="KW-1185">Reference proteome</keyword>
<reference evidence="2" key="2">
    <citation type="submission" date="2025-08" db="UniProtKB">
        <authorList>
            <consortium name="Ensembl"/>
        </authorList>
    </citation>
    <scope>IDENTIFICATION</scope>
</reference>
<sequence length="85" mass="9109">MATASELPDCLLVEILSFVPLRDRLRSSRCVYDPAPRALGGGEWGSDAPSELTVSAPASPPLLFPGCVSAGGGWFWTKLYGKLWI</sequence>
<name>F6T4L2_MONDO</name>
<evidence type="ECO:0000313" key="3">
    <source>
        <dbReference type="Proteomes" id="UP000002280"/>
    </source>
</evidence>
<feature type="domain" description="F-box" evidence="1">
    <location>
        <begin position="5"/>
        <end position="30"/>
    </location>
</feature>
<dbReference type="Proteomes" id="UP000002280">
    <property type="component" value="Chromosome 3"/>
</dbReference>
<dbReference type="InParanoid" id="F6T4L2"/>